<reference evidence="1 2" key="1">
    <citation type="submission" date="2024-09" db="EMBL/GenBank/DDBJ databases">
        <authorList>
            <person name="Sun Q."/>
            <person name="Mori K."/>
        </authorList>
    </citation>
    <scope>NUCLEOTIDE SEQUENCE [LARGE SCALE GENOMIC DNA]</scope>
    <source>
        <strain evidence="1 2">CECT 8300</strain>
    </source>
</reference>
<keyword evidence="2" id="KW-1185">Reference proteome</keyword>
<dbReference type="EMBL" id="JBHMFA010000009">
    <property type="protein sequence ID" value="MFB9105659.1"/>
    <property type="molecule type" value="Genomic_DNA"/>
</dbReference>
<accession>A0ABV5H186</accession>
<gene>
    <name evidence="1" type="ORF">ACFFU1_12155</name>
</gene>
<proteinExistence type="predicted"/>
<organism evidence="1 2">
    <name type="scientific">Algibacter miyuki</name>
    <dbReference type="NCBI Taxonomy" id="1306933"/>
    <lineage>
        <taxon>Bacteria</taxon>
        <taxon>Pseudomonadati</taxon>
        <taxon>Bacteroidota</taxon>
        <taxon>Flavobacteriia</taxon>
        <taxon>Flavobacteriales</taxon>
        <taxon>Flavobacteriaceae</taxon>
        <taxon>Algibacter</taxon>
    </lineage>
</organism>
<dbReference type="RefSeq" id="WP_290271869.1">
    <property type="nucleotide sequence ID" value="NZ_JAUFQP010000013.1"/>
</dbReference>
<sequence length="419" mass="48006">MIKQLLIFLLIIGFEGFAQSNKISEFKIEGAKKLKESFVKKIALIEVGDALDSLVIAQDIISLKRLPSVSHADFEVTKTLEGYFEVVYKIQENFTLIPSVNIYTTDDDEFAYRLGLYEFNALGRNITFGGFYQRDIFDSYAINFRAPYLFSNTIGLAVNLQDLTTQEPIFFDNTSANYKYNNRSVEVLGLYQFNFSNRLELGFNIFEEAYKYQSGATSADVPQQYKIPKWMIKGIYEYNNLDYFYQYVSGFKSQFNFQFVTSSSHESSEFFIGWNDFLYFKRVGEKGNWANRLRLGLANNDDTPFAPFSVDNNLNVRGVGNTIDRGTGVIVLNTEYRYTLLEKDWFILQGNSFVDAGTWRNAGGRLSDFGKTKNIKIYPGVGLRLTHKKIYNATFRIDYGYGITKGATKGLVFGIGQYF</sequence>
<dbReference type="Proteomes" id="UP001589590">
    <property type="component" value="Unassembled WGS sequence"/>
</dbReference>
<dbReference type="Gene3D" id="2.40.160.50">
    <property type="entry name" value="membrane protein fhac: a member of the omp85/tpsb transporter family"/>
    <property type="match status" value="1"/>
</dbReference>
<evidence type="ECO:0000313" key="1">
    <source>
        <dbReference type="EMBL" id="MFB9105659.1"/>
    </source>
</evidence>
<comment type="caution">
    <text evidence="1">The sequence shown here is derived from an EMBL/GenBank/DDBJ whole genome shotgun (WGS) entry which is preliminary data.</text>
</comment>
<protein>
    <submittedName>
        <fullName evidence="1">Outer membrane protein assembly factor</fullName>
    </submittedName>
</protein>
<name>A0ABV5H186_9FLAO</name>
<evidence type="ECO:0000313" key="2">
    <source>
        <dbReference type="Proteomes" id="UP001589590"/>
    </source>
</evidence>